<evidence type="ECO:0000313" key="2">
    <source>
        <dbReference type="Proteomes" id="UP001164539"/>
    </source>
</evidence>
<evidence type="ECO:0000313" key="1">
    <source>
        <dbReference type="EMBL" id="KAJ4720152.1"/>
    </source>
</evidence>
<keyword evidence="2" id="KW-1185">Reference proteome</keyword>
<gene>
    <name evidence="1" type="ORF">OWV82_008024</name>
</gene>
<protein>
    <submittedName>
        <fullName evidence="1">Cation/H(+) antiporter 4-like</fullName>
    </submittedName>
</protein>
<dbReference type="EMBL" id="CM051397">
    <property type="protein sequence ID" value="KAJ4720152.1"/>
    <property type="molecule type" value="Genomic_DNA"/>
</dbReference>
<accession>A0ACC1YAH4</accession>
<dbReference type="Proteomes" id="UP001164539">
    <property type="component" value="Chromosome 4"/>
</dbReference>
<reference evidence="1 2" key="1">
    <citation type="journal article" date="2023" name="Science">
        <title>Complex scaffold remodeling in plant triterpene biosynthesis.</title>
        <authorList>
            <person name="De La Pena R."/>
            <person name="Hodgson H."/>
            <person name="Liu J.C."/>
            <person name="Stephenson M.J."/>
            <person name="Martin A.C."/>
            <person name="Owen C."/>
            <person name="Harkess A."/>
            <person name="Leebens-Mack J."/>
            <person name="Jimenez L.E."/>
            <person name="Osbourn A."/>
            <person name="Sattely E.S."/>
        </authorList>
    </citation>
    <scope>NUCLEOTIDE SEQUENCE [LARGE SCALE GENOMIC DNA]</scope>
    <source>
        <strain evidence="2">cv. JPN11</strain>
        <tissue evidence="1">Leaf</tissue>
    </source>
</reference>
<comment type="caution">
    <text evidence="1">The sequence shown here is derived from an EMBL/GenBank/DDBJ whole genome shotgun (WGS) entry which is preliminary data.</text>
</comment>
<sequence length="784" mass="88248">MGTKFLADDLMYNTDGSCWQFVPVYSEGIWNLEPGEDILKHTLLRLYVQLTIIFILSSTIHLFLRRYGLPRLVSEILTGIILGPSVMGYYWPNASEVVFPPDSNRIMYSLTTFGYVFFMFLMGVKMDVNLIKKSGKREWYISIILMFNMIMVTRIAKYINKFMDNRDPIDPWVGFFTGTLMLASFPVVACFLMHLKIINSELGHLALSTALLSDLLSMVIVNLSDFANIMLQASLRAGIKSIFLSLSLIVFIWTILKRFLFWIIRRTPEGQSVKTGYIIVIAFLTMFVAIIAENAGMQYLYAPFIFGLAVPTGPPLASTLVEKLDTIISGLFLPLMATFCGFETNLWEFSRLPPYALCFAMTLGPLFKMCAVYLPAVWFNMKSRDAATFSLILSAKGIVELGAFVTNTNKKTINDEQFAVSVIVILVMATIVPLIVRSLHDSSKLYPGYQQRNIMHSASNDDLRVLVCTHRQDDALAAIKLLEVSHPTKESPLSIFGLYLEPLRGGSTPLIINHQLGQNSSKSDCKRWQPIIHVFKYFKAEHPTFVQVQVFSAISPPKVMHEDICWVAFDKSISLIVLPFHRKWNAKGELISDSQALRGLNSKVLKRSPSSVGILIDRSQIRGPSSIFCTPSVYRVALLYIGGEDDMEALAYAKRMARCSRVHLTVIRFVLSDECEHTWWKNTLADEIFSALKKKDKLLGNANVTYREEIVRDGVDTAKIIQSVGDDYDLVLLGRRHRSDSPITLGLSEWCDLPELGPIGDLFASSDITTSASVLVIQQQIIEE</sequence>
<name>A0ACC1YAH4_MELAZ</name>
<organism evidence="1 2">
    <name type="scientific">Melia azedarach</name>
    <name type="common">Chinaberry tree</name>
    <dbReference type="NCBI Taxonomy" id="155640"/>
    <lineage>
        <taxon>Eukaryota</taxon>
        <taxon>Viridiplantae</taxon>
        <taxon>Streptophyta</taxon>
        <taxon>Embryophyta</taxon>
        <taxon>Tracheophyta</taxon>
        <taxon>Spermatophyta</taxon>
        <taxon>Magnoliopsida</taxon>
        <taxon>eudicotyledons</taxon>
        <taxon>Gunneridae</taxon>
        <taxon>Pentapetalae</taxon>
        <taxon>rosids</taxon>
        <taxon>malvids</taxon>
        <taxon>Sapindales</taxon>
        <taxon>Meliaceae</taxon>
        <taxon>Melia</taxon>
    </lineage>
</organism>
<proteinExistence type="predicted"/>